<gene>
    <name evidence="2" type="ORF">D7I46_02080</name>
</gene>
<keyword evidence="3" id="KW-1185">Reference proteome</keyword>
<feature type="transmembrane region" description="Helical" evidence="1">
    <location>
        <begin position="295"/>
        <end position="311"/>
    </location>
</feature>
<accession>A0A387BN83</accession>
<reference evidence="2 3" key="1">
    <citation type="submission" date="2018-09" db="EMBL/GenBank/DDBJ databases">
        <title>Genome sequencing of strain 1JSPR-7.</title>
        <authorList>
            <person name="Heo J."/>
            <person name="Kim S.-J."/>
            <person name="Kwon S.-W."/>
        </authorList>
    </citation>
    <scope>NUCLEOTIDE SEQUENCE [LARGE SCALE GENOMIC DNA]</scope>
    <source>
        <strain evidence="2 3">1JSPR-7</strain>
    </source>
</reference>
<protein>
    <submittedName>
        <fullName evidence="2">EpsG family protein</fullName>
    </submittedName>
</protein>
<feature type="transmembrane region" description="Helical" evidence="1">
    <location>
        <begin position="238"/>
        <end position="258"/>
    </location>
</feature>
<keyword evidence="1" id="KW-0472">Membrane</keyword>
<dbReference type="RefSeq" id="WP_120771369.1">
    <property type="nucleotide sequence ID" value="NZ_CP032627.1"/>
</dbReference>
<keyword evidence="1" id="KW-0812">Transmembrane</keyword>
<feature type="transmembrane region" description="Helical" evidence="1">
    <location>
        <begin position="192"/>
        <end position="217"/>
    </location>
</feature>
<feature type="transmembrane region" description="Helical" evidence="1">
    <location>
        <begin position="28"/>
        <end position="45"/>
    </location>
</feature>
<feature type="transmembrane region" description="Helical" evidence="1">
    <location>
        <begin position="270"/>
        <end position="288"/>
    </location>
</feature>
<feature type="transmembrane region" description="Helical" evidence="1">
    <location>
        <begin position="6"/>
        <end position="23"/>
    </location>
</feature>
<dbReference type="EMBL" id="CP032627">
    <property type="protein sequence ID" value="AYF99980.1"/>
    <property type="molecule type" value="Genomic_DNA"/>
</dbReference>
<evidence type="ECO:0000256" key="1">
    <source>
        <dbReference type="SAM" id="Phobius"/>
    </source>
</evidence>
<feature type="transmembrane region" description="Helical" evidence="1">
    <location>
        <begin position="135"/>
        <end position="152"/>
    </location>
</feature>
<evidence type="ECO:0000313" key="3">
    <source>
        <dbReference type="Proteomes" id="UP000269374"/>
    </source>
</evidence>
<dbReference type="Proteomes" id="UP000269374">
    <property type="component" value="Chromosome"/>
</dbReference>
<dbReference type="KEGG" id="lact:D7I46_02080"/>
<feature type="transmembrane region" description="Helical" evidence="1">
    <location>
        <begin position="323"/>
        <end position="342"/>
    </location>
</feature>
<dbReference type="AlphaFoldDB" id="A0A387BN83"/>
<sequence>MFIYFLIFPIIGLIYLAFHNPIIKNRKLFLICSFSFLAVIASLRANTVGSDVANYQNIFESTINGYTPDTRYPVYVTYSHIVGLVSQNPYAITIANSLVICSLIGIFIYRSGVHSLYSTFLFVGMYFYGDSLNGARQYIAVGLIANAFLFILNKKWMQYILLTVLAIGIHSTAILSLIFIPIVVVKWTRKNIFMFFVIIIVISLLYNRIISLFYIIFPQYSIYSNQQFLSTIPTQGTGMIVIYYLFLLCLFLVFLYVINSYNLQLTSVEIKIILSYSISLLLSIIFFKNVLIIRMLWYFSILGIICFPIIIDKVSALFKKNKQARVVIFSLFFVIIFFAYVIQLKKGIDEIVPYITWL</sequence>
<dbReference type="OrthoDB" id="2278077at2"/>
<dbReference type="Pfam" id="PF14897">
    <property type="entry name" value="EpsG"/>
    <property type="match status" value="1"/>
</dbReference>
<keyword evidence="1" id="KW-1133">Transmembrane helix</keyword>
<feature type="transmembrane region" description="Helical" evidence="1">
    <location>
        <begin position="159"/>
        <end position="180"/>
    </location>
</feature>
<evidence type="ECO:0000313" key="2">
    <source>
        <dbReference type="EMBL" id="AYF99980.1"/>
    </source>
</evidence>
<dbReference type="InterPro" id="IPR049458">
    <property type="entry name" value="EpsG-like"/>
</dbReference>
<feature type="transmembrane region" description="Helical" evidence="1">
    <location>
        <begin position="90"/>
        <end position="108"/>
    </location>
</feature>
<name>A0A387BN83_9LACT</name>
<organism evidence="2 3">
    <name type="scientific">Lactococcus allomyrinae</name>
    <dbReference type="NCBI Taxonomy" id="2419773"/>
    <lineage>
        <taxon>Bacteria</taxon>
        <taxon>Bacillati</taxon>
        <taxon>Bacillota</taxon>
        <taxon>Bacilli</taxon>
        <taxon>Lactobacillales</taxon>
        <taxon>Streptococcaceae</taxon>
        <taxon>Lactococcus</taxon>
    </lineage>
</organism>
<proteinExistence type="predicted"/>